<reference evidence="2" key="1">
    <citation type="journal article" date="2014" name="Int. J. Syst. Evol. Microbiol.">
        <title>Complete genome sequence of Corynebacterium casei LMG S-19264T (=DSM 44701T), isolated from a smear-ripened cheese.</title>
        <authorList>
            <consortium name="US DOE Joint Genome Institute (JGI-PGF)"/>
            <person name="Walter F."/>
            <person name="Albersmeier A."/>
            <person name="Kalinowski J."/>
            <person name="Ruckert C."/>
        </authorList>
    </citation>
    <scope>NUCLEOTIDE SEQUENCE</scope>
    <source>
        <strain evidence="2">CGMCC 1.15519</strain>
    </source>
</reference>
<protein>
    <recommendedName>
        <fullName evidence="1">Amine oxidase domain-containing protein</fullName>
    </recommendedName>
</protein>
<proteinExistence type="predicted"/>
<gene>
    <name evidence="2" type="ORF">GCM10011529_29860</name>
</gene>
<evidence type="ECO:0000259" key="1">
    <source>
        <dbReference type="Pfam" id="PF01593"/>
    </source>
</evidence>
<dbReference type="AlphaFoldDB" id="A0A917A0I5"/>
<dbReference type="InterPro" id="IPR002937">
    <property type="entry name" value="Amino_oxidase"/>
</dbReference>
<sequence>MMDCKITIVGAGITGLACAQRLVRDGYTPLVLDKGRGIGGRIATRRVMLPDGAIGFDHGAQYLTARDRAFAAALQGLGSASAVWCDGAAEPHLVGVPGMSSLPRSLANGLDVQLGKEVTAMRAVQGGWELDLSQMRVQSHHLVITVPAPQAAALLGTDHALHSRIAKIAMAPCLTLMAALPGDAPRPFVSRVSDDHPLAWIAQNSTKPGRAGVFTTWVAQAGAEWSERHLEETPEIIAARMLPMLAEVIGVAPQSAVYASAHRWRYAQTIAPLGAPFLCSNDATLFVGGDWCLGARVEAAWLSGTAIAQAIIDQSRRL</sequence>
<dbReference type="Pfam" id="PF13450">
    <property type="entry name" value="NAD_binding_8"/>
    <property type="match status" value="1"/>
</dbReference>
<accession>A0A917A0I5</accession>
<dbReference type="Gene3D" id="3.50.50.60">
    <property type="entry name" value="FAD/NAD(P)-binding domain"/>
    <property type="match status" value="1"/>
</dbReference>
<dbReference type="EMBL" id="BMJM01000015">
    <property type="protein sequence ID" value="GGE21260.1"/>
    <property type="molecule type" value="Genomic_DNA"/>
</dbReference>
<dbReference type="GO" id="GO:0016491">
    <property type="term" value="F:oxidoreductase activity"/>
    <property type="evidence" value="ECO:0007669"/>
    <property type="project" value="InterPro"/>
</dbReference>
<dbReference type="Proteomes" id="UP000635071">
    <property type="component" value="Unassembled WGS sequence"/>
</dbReference>
<keyword evidence="3" id="KW-1185">Reference proteome</keyword>
<reference evidence="2" key="2">
    <citation type="submission" date="2020-09" db="EMBL/GenBank/DDBJ databases">
        <authorList>
            <person name="Sun Q."/>
            <person name="Zhou Y."/>
        </authorList>
    </citation>
    <scope>NUCLEOTIDE SEQUENCE</scope>
    <source>
        <strain evidence="2">CGMCC 1.15519</strain>
    </source>
</reference>
<dbReference type="Pfam" id="PF01593">
    <property type="entry name" value="Amino_oxidase"/>
    <property type="match status" value="1"/>
</dbReference>
<dbReference type="PROSITE" id="PS51257">
    <property type="entry name" value="PROKAR_LIPOPROTEIN"/>
    <property type="match status" value="1"/>
</dbReference>
<dbReference type="SUPFAM" id="SSF51905">
    <property type="entry name" value="FAD/NAD(P)-binding domain"/>
    <property type="match status" value="1"/>
</dbReference>
<feature type="domain" description="Amine oxidase" evidence="1">
    <location>
        <begin position="89"/>
        <end position="312"/>
    </location>
</feature>
<dbReference type="InterPro" id="IPR036188">
    <property type="entry name" value="FAD/NAD-bd_sf"/>
</dbReference>
<dbReference type="PANTHER" id="PTHR16128">
    <property type="entry name" value="FAD/NAD(P)-BINDING OXIDOREDUCTASE FAMILY PROTEIN"/>
    <property type="match status" value="1"/>
</dbReference>
<name>A0A917A0I5_9SPHN</name>
<organism evidence="2 3">
    <name type="scientific">Sandarakinorhabdus glacialis</name>
    <dbReference type="NCBI Taxonomy" id="1614636"/>
    <lineage>
        <taxon>Bacteria</taxon>
        <taxon>Pseudomonadati</taxon>
        <taxon>Pseudomonadota</taxon>
        <taxon>Alphaproteobacteria</taxon>
        <taxon>Sphingomonadales</taxon>
        <taxon>Sphingosinicellaceae</taxon>
        <taxon>Sandarakinorhabdus</taxon>
    </lineage>
</organism>
<dbReference type="Gene3D" id="3.90.660.10">
    <property type="match status" value="1"/>
</dbReference>
<evidence type="ECO:0000313" key="2">
    <source>
        <dbReference type="EMBL" id="GGE21260.1"/>
    </source>
</evidence>
<dbReference type="PANTHER" id="PTHR16128:SF5">
    <property type="entry name" value="FAD_NAD(P)-BINDING OXIDOREDUCTASE FAMILY PROTEIN"/>
    <property type="match status" value="1"/>
</dbReference>
<comment type="caution">
    <text evidence="2">The sequence shown here is derived from an EMBL/GenBank/DDBJ whole genome shotgun (WGS) entry which is preliminary data.</text>
</comment>
<evidence type="ECO:0000313" key="3">
    <source>
        <dbReference type="Proteomes" id="UP000635071"/>
    </source>
</evidence>